<accession>A0A4P6JI56</accession>
<keyword evidence="2" id="KW-0808">Transferase</keyword>
<dbReference type="InterPro" id="IPR002575">
    <property type="entry name" value="Aminoglycoside_PTrfase"/>
</dbReference>
<gene>
    <name evidence="2" type="ORF">EPA93_01005</name>
</gene>
<dbReference type="OrthoDB" id="161304at2"/>
<evidence type="ECO:0000313" key="3">
    <source>
        <dbReference type="Proteomes" id="UP000290365"/>
    </source>
</evidence>
<sequence>MKSPLKDDNALIRAVLWEQWNLEVRGIYFIPIGDSAYSYRLEVEPDQWYYLKVVDRESYAGQRVAAHMNFSLPLQQLVAKQYLAKVSAPLPQATITGTLHALHGPFLFALYTFIQGETLADAYPMTPALIQRIGQALASVHTIQLPEALRHRSPQDSLTAPFEDTLLPDLAALENISAHDAPSLQRLREIVWPRRKYIQAFLAHSQEYARKAQQTPAASVICHGDAWGGNMILSPSGQLTLLDWESAVIAPPERDAFMYMGSDFAAFNTGYRTIHQKPTHWHTSWLAYYAYRIQLRNLAHWLHNILHEPLDEVQRGNDITMIEYHCLDRWEGVERAAQELEARSIDGLI</sequence>
<dbReference type="AlphaFoldDB" id="A0A4P6JI56"/>
<proteinExistence type="predicted"/>
<evidence type="ECO:0000313" key="2">
    <source>
        <dbReference type="EMBL" id="QBD74643.1"/>
    </source>
</evidence>
<dbReference type="Gene3D" id="1.20.58.840">
    <property type="match status" value="1"/>
</dbReference>
<dbReference type="Gene3D" id="3.30.200.20">
    <property type="entry name" value="Phosphorylase Kinase, domain 1"/>
    <property type="match status" value="1"/>
</dbReference>
<dbReference type="EMBL" id="CP035758">
    <property type="protein sequence ID" value="QBD74643.1"/>
    <property type="molecule type" value="Genomic_DNA"/>
</dbReference>
<dbReference type="RefSeq" id="WP_129885242.1">
    <property type="nucleotide sequence ID" value="NZ_CP035758.1"/>
</dbReference>
<feature type="domain" description="Aminoglycoside phosphotransferase" evidence="1">
    <location>
        <begin position="38"/>
        <end position="260"/>
    </location>
</feature>
<name>A0A4P6JI56_KTERU</name>
<dbReference type="GO" id="GO:0016740">
    <property type="term" value="F:transferase activity"/>
    <property type="evidence" value="ECO:0007669"/>
    <property type="project" value="UniProtKB-KW"/>
</dbReference>
<protein>
    <submittedName>
        <fullName evidence="2">Aminoglycoside phosphotransferase family protein</fullName>
    </submittedName>
</protein>
<keyword evidence="3" id="KW-1185">Reference proteome</keyword>
<organism evidence="2 3">
    <name type="scientific">Ktedonosporobacter rubrisoli</name>
    <dbReference type="NCBI Taxonomy" id="2509675"/>
    <lineage>
        <taxon>Bacteria</taxon>
        <taxon>Bacillati</taxon>
        <taxon>Chloroflexota</taxon>
        <taxon>Ktedonobacteria</taxon>
        <taxon>Ktedonobacterales</taxon>
        <taxon>Ktedonosporobacteraceae</taxon>
        <taxon>Ktedonosporobacter</taxon>
    </lineage>
</organism>
<dbReference type="Pfam" id="PF01636">
    <property type="entry name" value="APH"/>
    <property type="match status" value="1"/>
</dbReference>
<reference evidence="2 3" key="1">
    <citation type="submission" date="2019-01" db="EMBL/GenBank/DDBJ databases">
        <title>Ktedonosporobacter rubrisoli SCAWS-G2.</title>
        <authorList>
            <person name="Huang Y."/>
            <person name="Yan B."/>
        </authorList>
    </citation>
    <scope>NUCLEOTIDE SEQUENCE [LARGE SCALE GENOMIC DNA]</scope>
    <source>
        <strain evidence="2 3">SCAWS-G2</strain>
    </source>
</reference>
<dbReference type="InterPro" id="IPR011009">
    <property type="entry name" value="Kinase-like_dom_sf"/>
</dbReference>
<dbReference type="KEGG" id="kbs:EPA93_01005"/>
<dbReference type="Gene3D" id="1.10.510.10">
    <property type="entry name" value="Transferase(Phosphotransferase) domain 1"/>
    <property type="match status" value="1"/>
</dbReference>
<dbReference type="SUPFAM" id="SSF56112">
    <property type="entry name" value="Protein kinase-like (PK-like)"/>
    <property type="match status" value="1"/>
</dbReference>
<dbReference type="Proteomes" id="UP000290365">
    <property type="component" value="Chromosome"/>
</dbReference>
<evidence type="ECO:0000259" key="1">
    <source>
        <dbReference type="Pfam" id="PF01636"/>
    </source>
</evidence>